<dbReference type="GO" id="GO:0008233">
    <property type="term" value="F:peptidase activity"/>
    <property type="evidence" value="ECO:0007669"/>
    <property type="project" value="UniProtKB-KW"/>
</dbReference>
<protein>
    <submittedName>
        <fullName evidence="3">Protease I</fullName>
    </submittedName>
</protein>
<dbReference type="Pfam" id="PF01965">
    <property type="entry name" value="DJ-1_PfpI"/>
    <property type="match status" value="1"/>
</dbReference>
<name>A0A1G6ATT4_EUBOX</name>
<dbReference type="AlphaFoldDB" id="A0A1G6ATT4"/>
<dbReference type="RefSeq" id="WP_090172630.1">
    <property type="nucleotide sequence ID" value="NZ_FMXR01000007.1"/>
</dbReference>
<dbReference type="Gene3D" id="3.40.50.880">
    <property type="match status" value="1"/>
</dbReference>
<proteinExistence type="inferred from homology"/>
<dbReference type="PROSITE" id="PS51276">
    <property type="entry name" value="PEPTIDASE_C56_PFPI"/>
    <property type="match status" value="1"/>
</dbReference>
<dbReference type="InterPro" id="IPR006286">
    <property type="entry name" value="C56_PfpI-like"/>
</dbReference>
<dbReference type="OrthoDB" id="9800516at2"/>
<dbReference type="InterPro" id="IPR002818">
    <property type="entry name" value="DJ-1/PfpI"/>
</dbReference>
<dbReference type="GO" id="GO:0006508">
    <property type="term" value="P:proteolysis"/>
    <property type="evidence" value="ECO:0007669"/>
    <property type="project" value="UniProtKB-KW"/>
</dbReference>
<dbReference type="SUPFAM" id="SSF52317">
    <property type="entry name" value="Class I glutamine amidotransferase-like"/>
    <property type="match status" value="1"/>
</dbReference>
<dbReference type="CDD" id="cd03169">
    <property type="entry name" value="GATase1_PfpI_1"/>
    <property type="match status" value="1"/>
</dbReference>
<comment type="similarity">
    <text evidence="1">Belongs to the peptidase C56 family.</text>
</comment>
<keyword evidence="4" id="KW-1185">Reference proteome</keyword>
<accession>A0A1G6ATT4</accession>
<gene>
    <name evidence="3" type="ORF">SAMN02910417_00878</name>
</gene>
<dbReference type="EMBL" id="FMXR01000007">
    <property type="protein sequence ID" value="SDB11768.1"/>
    <property type="molecule type" value="Genomic_DNA"/>
</dbReference>
<dbReference type="Proteomes" id="UP000199228">
    <property type="component" value="Unassembled WGS sequence"/>
</dbReference>
<dbReference type="STRING" id="1732.SAMN02910417_00878"/>
<evidence type="ECO:0000313" key="3">
    <source>
        <dbReference type="EMBL" id="SDB11768.1"/>
    </source>
</evidence>
<feature type="domain" description="DJ-1/PfpI" evidence="2">
    <location>
        <begin position="2"/>
        <end position="182"/>
    </location>
</feature>
<evidence type="ECO:0000313" key="4">
    <source>
        <dbReference type="Proteomes" id="UP000199228"/>
    </source>
</evidence>
<evidence type="ECO:0000256" key="1">
    <source>
        <dbReference type="ARBA" id="ARBA00008542"/>
    </source>
</evidence>
<keyword evidence="3" id="KW-0378">Hydrolase</keyword>
<dbReference type="PANTHER" id="PTHR42733:SF2">
    <property type="entry name" value="DJ-1_THIJ_PFPI FAMILY PROTEIN"/>
    <property type="match status" value="1"/>
</dbReference>
<dbReference type="PANTHER" id="PTHR42733">
    <property type="entry name" value="DJ-1 PROTEIN"/>
    <property type="match status" value="1"/>
</dbReference>
<dbReference type="InterPro" id="IPR029062">
    <property type="entry name" value="Class_I_gatase-like"/>
</dbReference>
<organism evidence="3 4">
    <name type="scientific">Eubacterium oxidoreducens</name>
    <dbReference type="NCBI Taxonomy" id="1732"/>
    <lineage>
        <taxon>Bacteria</taxon>
        <taxon>Bacillati</taxon>
        <taxon>Bacillota</taxon>
        <taxon>Clostridia</taxon>
        <taxon>Eubacteriales</taxon>
        <taxon>Eubacteriaceae</taxon>
        <taxon>Eubacterium</taxon>
    </lineage>
</organism>
<reference evidence="3 4" key="1">
    <citation type="submission" date="2016-10" db="EMBL/GenBank/DDBJ databases">
        <authorList>
            <person name="de Groot N.N."/>
        </authorList>
    </citation>
    <scope>NUCLEOTIDE SEQUENCE [LARGE SCALE GENOMIC DNA]</scope>
    <source>
        <strain evidence="3 4">DSM 3217</strain>
    </source>
</reference>
<keyword evidence="3" id="KW-0645">Protease</keyword>
<dbReference type="NCBIfam" id="TIGR01382">
    <property type="entry name" value="PfpI"/>
    <property type="match status" value="1"/>
</dbReference>
<evidence type="ECO:0000259" key="2">
    <source>
        <dbReference type="Pfam" id="PF01965"/>
    </source>
</evidence>
<sequence length="189" mass="21086">MKRILMLLGDYAEDYEVMVPYQILRFACFEVDCVAPDKRTGDKIKTAIHDFVGDATYKETEGHQFELNKDFDDVKPDEYDGLYITGGRAPEYLRTDERVMNLVKQFAASNKPMAVICHGVQILTAADLVRGRKLTCYPAVGPEVNMAGGEYVEIAFDEAVKDGNLVTAPAWPGIYALMQQFASLLLSDS</sequence>